<organism evidence="1 2">
    <name type="scientific">Fomitopsis schrenkii</name>
    <name type="common">Brown rot fungus</name>
    <dbReference type="NCBI Taxonomy" id="2126942"/>
    <lineage>
        <taxon>Eukaryota</taxon>
        <taxon>Fungi</taxon>
        <taxon>Dikarya</taxon>
        <taxon>Basidiomycota</taxon>
        <taxon>Agaricomycotina</taxon>
        <taxon>Agaricomycetes</taxon>
        <taxon>Polyporales</taxon>
        <taxon>Fomitopsis</taxon>
    </lineage>
</organism>
<dbReference type="InParanoid" id="S8FUV0"/>
<protein>
    <recommendedName>
        <fullName evidence="3">F-box domain-containing protein</fullName>
    </recommendedName>
</protein>
<evidence type="ECO:0000313" key="1">
    <source>
        <dbReference type="EMBL" id="EPT04941.1"/>
    </source>
</evidence>
<dbReference type="OrthoDB" id="2787271at2759"/>
<evidence type="ECO:0000313" key="2">
    <source>
        <dbReference type="Proteomes" id="UP000015241"/>
    </source>
</evidence>
<gene>
    <name evidence="1" type="ORF">FOMPIDRAFT_1013774</name>
</gene>
<dbReference type="AlphaFoldDB" id="S8FUV0"/>
<accession>S8FUV0</accession>
<reference evidence="1 2" key="1">
    <citation type="journal article" date="2012" name="Science">
        <title>The Paleozoic origin of enzymatic lignin decomposition reconstructed from 31 fungal genomes.</title>
        <authorList>
            <person name="Floudas D."/>
            <person name="Binder M."/>
            <person name="Riley R."/>
            <person name="Barry K."/>
            <person name="Blanchette R.A."/>
            <person name="Henrissat B."/>
            <person name="Martinez A.T."/>
            <person name="Otillar R."/>
            <person name="Spatafora J.W."/>
            <person name="Yadav J.S."/>
            <person name="Aerts A."/>
            <person name="Benoit I."/>
            <person name="Boyd A."/>
            <person name="Carlson A."/>
            <person name="Copeland A."/>
            <person name="Coutinho P.M."/>
            <person name="de Vries R.P."/>
            <person name="Ferreira P."/>
            <person name="Findley K."/>
            <person name="Foster B."/>
            <person name="Gaskell J."/>
            <person name="Glotzer D."/>
            <person name="Gorecki P."/>
            <person name="Heitman J."/>
            <person name="Hesse C."/>
            <person name="Hori C."/>
            <person name="Igarashi K."/>
            <person name="Jurgens J.A."/>
            <person name="Kallen N."/>
            <person name="Kersten P."/>
            <person name="Kohler A."/>
            <person name="Kuees U."/>
            <person name="Kumar T.K.A."/>
            <person name="Kuo A."/>
            <person name="LaButti K."/>
            <person name="Larrondo L.F."/>
            <person name="Lindquist E."/>
            <person name="Ling A."/>
            <person name="Lombard V."/>
            <person name="Lucas S."/>
            <person name="Lundell T."/>
            <person name="Martin R."/>
            <person name="McLaughlin D.J."/>
            <person name="Morgenstern I."/>
            <person name="Morin E."/>
            <person name="Murat C."/>
            <person name="Nagy L.G."/>
            <person name="Nolan M."/>
            <person name="Ohm R.A."/>
            <person name="Patyshakuliyeva A."/>
            <person name="Rokas A."/>
            <person name="Ruiz-Duenas F.J."/>
            <person name="Sabat G."/>
            <person name="Salamov A."/>
            <person name="Samejima M."/>
            <person name="Schmutz J."/>
            <person name="Slot J.C."/>
            <person name="St John F."/>
            <person name="Stenlid J."/>
            <person name="Sun H."/>
            <person name="Sun S."/>
            <person name="Syed K."/>
            <person name="Tsang A."/>
            <person name="Wiebenga A."/>
            <person name="Young D."/>
            <person name="Pisabarro A."/>
            <person name="Eastwood D.C."/>
            <person name="Martin F."/>
            <person name="Cullen D."/>
            <person name="Grigoriev I.V."/>
            <person name="Hibbett D.S."/>
        </authorList>
    </citation>
    <scope>NUCLEOTIDE SEQUENCE</scope>
    <source>
        <strain evidence="2">FP-58527</strain>
    </source>
</reference>
<name>S8FUV0_FOMSC</name>
<keyword evidence="2" id="KW-1185">Reference proteome</keyword>
<dbReference type="HOGENOM" id="CLU_037660_0_0_1"/>
<dbReference type="STRING" id="743788.S8FUV0"/>
<sequence>MDSVRPNLDIFYHIVSYLGTYEALQTSLTCREAHRVATPGFIETVVFPLPWLRLPGAHRSPDATPETYEGFRAYMLAGGSERFGHLKTLDLREDAFCTYWGHRRDRPTDDSVCDFTLAEPLIDVVQGAIGLRRLSIAHTDAIFNRVPGLADAIASLPQLEDVCFHDADTLTLSVLSRMQSRPRKVELHLVQHYDYETEDYWRGHYTAGRVRFLPNFTDSLEVLELSGADIIEDLEPSTVWHAVRELNVMEADLLELYPLARAFPNLRRLRLEARCGDDVLPENHWRELDYVYACDPPFPALQQHVRYLDMGWPIMLSHPAYLSLYYCTMALLQHVKPIILKGYATTELYRLIAEAAPTVRFLRAVAAPGRFPTEGAVAHILSDADARAGLSEMFMLLRDVRLKGLTLDWEHKIPLPWSKKSKWKQFALVIATCIPSLEYIGMRMLSDPRKGPTGNRSPHGKSKPRAYRWYRVIRQLVDDRVRVEKVSDHDGKGIESVLQVFISVW</sequence>
<dbReference type="EMBL" id="KE504125">
    <property type="protein sequence ID" value="EPT04941.1"/>
    <property type="molecule type" value="Genomic_DNA"/>
</dbReference>
<proteinExistence type="predicted"/>
<dbReference type="Proteomes" id="UP000015241">
    <property type="component" value="Unassembled WGS sequence"/>
</dbReference>
<evidence type="ECO:0008006" key="3">
    <source>
        <dbReference type="Google" id="ProtNLM"/>
    </source>
</evidence>